<evidence type="ECO:0000313" key="2">
    <source>
        <dbReference type="Proteomes" id="UP000307790"/>
    </source>
</evidence>
<evidence type="ECO:0000313" key="1">
    <source>
        <dbReference type="EMBL" id="TLU61484.1"/>
    </source>
</evidence>
<protein>
    <recommendedName>
        <fullName evidence="3">DUF229 domain-containing protein</fullName>
    </recommendedName>
</protein>
<dbReference type="RefSeq" id="WP_138321002.1">
    <property type="nucleotide sequence ID" value="NZ_VCBC01000016.1"/>
</dbReference>
<reference evidence="1 2" key="1">
    <citation type="submission" date="2019-05" db="EMBL/GenBank/DDBJ databases">
        <title>Genome sequences of Thalassotalea litorea 1K03283.</title>
        <authorList>
            <person name="Zhang D."/>
        </authorList>
    </citation>
    <scope>NUCLEOTIDE SEQUENCE [LARGE SCALE GENOMIC DNA]</scope>
    <source>
        <strain evidence="1 2">MCCC 1K03283</strain>
    </source>
</reference>
<keyword evidence="2" id="KW-1185">Reference proteome</keyword>
<sequence length="274" mass="31923">MMWSKANYGHFIYLSLLEQLDIQFNHLLKQLKHKGYLHNAEVFVISDHGDSFRLEDDKLAPMIESQKQVLNVDAFGHGTNVLNQSQSEILLAYQKYVDGSRFHQSTLYQGLYSIIDIVPSINRTLDEPPPKNIDGQALPLSRAQLNKDRFIFVDSSVPIKSIDTSLINLKYVFSETMDTYIADTNGQPVLTNDAYEQFIFKQHRAVYYKNWQFAFLPDQKDLIIVDLIQHKWAYLNEYQGSAPWRRMLKKLCTHYKSEIRFSDEDKCIDSQSIN</sequence>
<dbReference type="EMBL" id="VCBC01000016">
    <property type="protein sequence ID" value="TLU61484.1"/>
    <property type="molecule type" value="Genomic_DNA"/>
</dbReference>
<gene>
    <name evidence="1" type="ORF">FE810_14705</name>
</gene>
<dbReference type="SUPFAM" id="SSF53649">
    <property type="entry name" value="Alkaline phosphatase-like"/>
    <property type="match status" value="1"/>
</dbReference>
<name>A0A5R9IG08_9GAMM</name>
<dbReference type="Proteomes" id="UP000307790">
    <property type="component" value="Unassembled WGS sequence"/>
</dbReference>
<organism evidence="1 2">
    <name type="scientific">Thalassotalea litorea</name>
    <dbReference type="NCBI Taxonomy" id="2020715"/>
    <lineage>
        <taxon>Bacteria</taxon>
        <taxon>Pseudomonadati</taxon>
        <taxon>Pseudomonadota</taxon>
        <taxon>Gammaproteobacteria</taxon>
        <taxon>Alteromonadales</taxon>
        <taxon>Colwelliaceae</taxon>
        <taxon>Thalassotalea</taxon>
    </lineage>
</organism>
<dbReference type="InterPro" id="IPR017850">
    <property type="entry name" value="Alkaline_phosphatase_core_sf"/>
</dbReference>
<comment type="caution">
    <text evidence="1">The sequence shown here is derived from an EMBL/GenBank/DDBJ whole genome shotgun (WGS) entry which is preliminary data.</text>
</comment>
<dbReference type="AlphaFoldDB" id="A0A5R9IG08"/>
<evidence type="ECO:0008006" key="3">
    <source>
        <dbReference type="Google" id="ProtNLM"/>
    </source>
</evidence>
<accession>A0A5R9IG08</accession>
<dbReference type="OrthoDB" id="9803751at2"/>
<proteinExistence type="predicted"/>
<dbReference type="Gene3D" id="3.40.720.10">
    <property type="entry name" value="Alkaline Phosphatase, subunit A"/>
    <property type="match status" value="1"/>
</dbReference>